<gene>
    <name evidence="6 9" type="primary">menD</name>
    <name evidence="9" type="ORF">ACH3VR_00995</name>
</gene>
<dbReference type="RefSeq" id="WP_396639634.1">
    <property type="nucleotide sequence ID" value="NZ_JBIQWL010000001.1"/>
</dbReference>
<comment type="similarity">
    <text evidence="6">Belongs to the TPP enzyme family. MenD subfamily.</text>
</comment>
<dbReference type="Gene3D" id="3.40.50.970">
    <property type="match status" value="2"/>
</dbReference>
<comment type="pathway">
    <text evidence="6">Quinol/quinone metabolism; menaquinone biosynthesis.</text>
</comment>
<dbReference type="GO" id="GO:0070204">
    <property type="term" value="F:2-succinyl-5-enolpyruvyl-6-hydroxy-3-cyclohexene-1-carboxylic-acid synthase activity"/>
    <property type="evidence" value="ECO:0007669"/>
    <property type="project" value="UniProtKB-EC"/>
</dbReference>
<dbReference type="EMBL" id="JBIQWL010000001">
    <property type="protein sequence ID" value="MFH8248929.1"/>
    <property type="molecule type" value="Genomic_DNA"/>
</dbReference>
<comment type="caution">
    <text evidence="9">The sequence shown here is derived from an EMBL/GenBank/DDBJ whole genome shotgun (WGS) entry which is preliminary data.</text>
</comment>
<keyword evidence="4 6" id="KW-0786">Thiamine pyrophosphate</keyword>
<evidence type="ECO:0000256" key="7">
    <source>
        <dbReference type="SAM" id="MobiDB-lite"/>
    </source>
</evidence>
<evidence type="ECO:0000313" key="10">
    <source>
        <dbReference type="Proteomes" id="UP001610861"/>
    </source>
</evidence>
<keyword evidence="3 6" id="KW-0460">Magnesium</keyword>
<keyword evidence="2 6" id="KW-0479">Metal-binding</keyword>
<feature type="domain" description="Thiamine pyrophosphate enzyme N-terminal TPP-binding" evidence="8">
    <location>
        <begin position="19"/>
        <end position="130"/>
    </location>
</feature>
<organism evidence="9 10">
    <name type="scientific">Microbacterium alkaliflavum</name>
    <dbReference type="NCBI Taxonomy" id="3248839"/>
    <lineage>
        <taxon>Bacteria</taxon>
        <taxon>Bacillati</taxon>
        <taxon>Actinomycetota</taxon>
        <taxon>Actinomycetes</taxon>
        <taxon>Micrococcales</taxon>
        <taxon>Microbacteriaceae</taxon>
        <taxon>Microbacterium</taxon>
    </lineage>
</organism>
<evidence type="ECO:0000256" key="2">
    <source>
        <dbReference type="ARBA" id="ARBA00022723"/>
    </source>
</evidence>
<dbReference type="InterPro" id="IPR012001">
    <property type="entry name" value="Thiamin_PyroP_enz_TPP-bd_dom"/>
</dbReference>
<keyword evidence="1 6" id="KW-0808">Transferase</keyword>
<dbReference type="SUPFAM" id="SSF52518">
    <property type="entry name" value="Thiamin diphosphate-binding fold (THDP-binding)"/>
    <property type="match status" value="2"/>
</dbReference>
<sequence length="607" mass="63039">MHDEPVADERHLPSPATDAAAALLGALVEQGVRHVVLSPGSRSQALALVAAELEARGALALHVRLDERVAGFTALGIGRESRMPAAVICTSGTAAANLLPASLEAHHAGVPLLLLTADRPPELRGVGANQTTRQPGMFAPSVRWEADLPVPETTDPEGGGEQSLMLRDVAEQAVAAALGAGTRSPGPVHLNLPFREPLAGDLPSWLMVPVAELSVEPDEDPDAAPLAVEEPDEPSGALYQGGGGIGESDVPIEPEDRPHLLPRGPRTVVLAGADAGADAEALAHEGGWPLIAEVVSGARFGRNLVHGYRALLADPALGGRIERVIVLGHPTLSRETAALLSDPDVEVLALRGPGEPLNLNGATIPLDAVAVAAGDPDREWLGLWLRASREASVDLSPAAPDVDALSSAVPSERLGAISAELAAIRASLDRETVVDAVWRATWPHDRLVFGSSRLVRVADTVLGGKKVPVHANRGLAGIDGTLATAFGIALASQSTGRPGVTRVLLGDLAFLHDVGALLLSPGEREPRLQVVVGNDGGGTIFDGLEVAGVAERAAMDRVLYTPHTVGLEQLAAAYGWHYTLATTRSELDQALTSPVAGRQLIEVPLPR</sequence>
<evidence type="ECO:0000259" key="8">
    <source>
        <dbReference type="Pfam" id="PF02776"/>
    </source>
</evidence>
<evidence type="ECO:0000256" key="4">
    <source>
        <dbReference type="ARBA" id="ARBA00023052"/>
    </source>
</evidence>
<dbReference type="PIRSF" id="PIRSF004983">
    <property type="entry name" value="MenD"/>
    <property type="match status" value="1"/>
</dbReference>
<dbReference type="NCBIfam" id="TIGR00173">
    <property type="entry name" value="menD"/>
    <property type="match status" value="1"/>
</dbReference>
<comment type="pathway">
    <text evidence="6">Quinol/quinone metabolism; 1,4-dihydroxy-2-naphthoate biosynthesis; 1,4-dihydroxy-2-naphthoate from chorismate: step 2/7.</text>
</comment>
<evidence type="ECO:0000256" key="5">
    <source>
        <dbReference type="ARBA" id="ARBA00023211"/>
    </source>
</evidence>
<keyword evidence="6" id="KW-0474">Menaquinone biosynthesis</keyword>
<comment type="cofactor">
    <cofactor evidence="6">
        <name>thiamine diphosphate</name>
        <dbReference type="ChEBI" id="CHEBI:58937"/>
    </cofactor>
    <text evidence="6">Binds 1 thiamine pyrophosphate per subunit.</text>
</comment>
<dbReference type="InterPro" id="IPR004433">
    <property type="entry name" value="MenaQ_synth_MenD"/>
</dbReference>
<evidence type="ECO:0000256" key="1">
    <source>
        <dbReference type="ARBA" id="ARBA00022679"/>
    </source>
</evidence>
<comment type="catalytic activity">
    <reaction evidence="6">
        <text>isochorismate + 2-oxoglutarate + H(+) = 5-enolpyruvoyl-6-hydroxy-2-succinyl-cyclohex-3-ene-1-carboxylate + CO2</text>
        <dbReference type="Rhea" id="RHEA:25593"/>
        <dbReference type="ChEBI" id="CHEBI:15378"/>
        <dbReference type="ChEBI" id="CHEBI:16526"/>
        <dbReference type="ChEBI" id="CHEBI:16810"/>
        <dbReference type="ChEBI" id="CHEBI:29780"/>
        <dbReference type="ChEBI" id="CHEBI:58818"/>
        <dbReference type="EC" id="2.2.1.9"/>
    </reaction>
</comment>
<dbReference type="Pfam" id="PF02776">
    <property type="entry name" value="TPP_enzyme_N"/>
    <property type="match status" value="1"/>
</dbReference>
<comment type="function">
    <text evidence="6">Catalyzes the thiamine diphosphate-dependent decarboxylation of 2-oxoglutarate and the subsequent addition of the resulting succinic semialdehyde-thiamine pyrophosphate anion to isochorismate to yield 2-succinyl-5-enolpyruvyl-6-hydroxy-3-cyclohexene-1-carboxylate (SEPHCHC).</text>
</comment>
<proteinExistence type="inferred from homology"/>
<dbReference type="CDD" id="cd07037">
    <property type="entry name" value="TPP_PYR_MenD"/>
    <property type="match status" value="1"/>
</dbReference>
<dbReference type="Proteomes" id="UP001610861">
    <property type="component" value="Unassembled WGS sequence"/>
</dbReference>
<evidence type="ECO:0000256" key="6">
    <source>
        <dbReference type="HAMAP-Rule" id="MF_01659"/>
    </source>
</evidence>
<keyword evidence="5 6" id="KW-0464">Manganese</keyword>
<comment type="subunit">
    <text evidence="6">Homodimer.</text>
</comment>
<dbReference type="HAMAP" id="MF_01659">
    <property type="entry name" value="MenD"/>
    <property type="match status" value="1"/>
</dbReference>
<dbReference type="PANTHER" id="PTHR42916:SF1">
    <property type="entry name" value="PROTEIN PHYLLO, CHLOROPLASTIC"/>
    <property type="match status" value="1"/>
</dbReference>
<keyword evidence="10" id="KW-1185">Reference proteome</keyword>
<reference evidence="9 10" key="1">
    <citation type="submission" date="2024-09" db="EMBL/GenBank/DDBJ databases">
        <authorList>
            <person name="Pan X."/>
        </authorList>
    </citation>
    <scope>NUCLEOTIDE SEQUENCE [LARGE SCALE GENOMIC DNA]</scope>
    <source>
        <strain evidence="9 10">B2969</strain>
    </source>
</reference>
<feature type="region of interest" description="Disordered" evidence="7">
    <location>
        <begin position="216"/>
        <end position="261"/>
    </location>
</feature>
<protein>
    <recommendedName>
        <fullName evidence="6">2-succinyl-5-enolpyruvyl-6-hydroxy-3-cyclohexene-1-carboxylate synthase</fullName>
        <shortName evidence="6">SEPHCHC synthase</shortName>
        <ecNumber evidence="6">2.2.1.9</ecNumber>
    </recommendedName>
    <alternativeName>
        <fullName evidence="6">Menaquinone biosynthesis protein MenD</fullName>
    </alternativeName>
</protein>
<name>A0ABW7Q290_9MICO</name>
<comment type="cofactor">
    <cofactor evidence="6">
        <name>Mg(2+)</name>
        <dbReference type="ChEBI" id="CHEBI:18420"/>
    </cofactor>
    <cofactor evidence="6">
        <name>Mn(2+)</name>
        <dbReference type="ChEBI" id="CHEBI:29035"/>
    </cofactor>
</comment>
<dbReference type="PANTHER" id="PTHR42916">
    <property type="entry name" value="2-SUCCINYL-5-ENOLPYRUVYL-6-HYDROXY-3-CYCLOHEXENE-1-CARBOXYLATE SYNTHASE"/>
    <property type="match status" value="1"/>
</dbReference>
<dbReference type="EC" id="2.2.1.9" evidence="6"/>
<accession>A0ABW7Q290</accession>
<evidence type="ECO:0000256" key="3">
    <source>
        <dbReference type="ARBA" id="ARBA00022842"/>
    </source>
</evidence>
<dbReference type="CDD" id="cd02009">
    <property type="entry name" value="TPP_SHCHC_synthase"/>
    <property type="match status" value="1"/>
</dbReference>
<dbReference type="Gene3D" id="3.40.50.1220">
    <property type="entry name" value="TPP-binding domain"/>
    <property type="match status" value="1"/>
</dbReference>
<dbReference type="InterPro" id="IPR029061">
    <property type="entry name" value="THDP-binding"/>
</dbReference>
<evidence type="ECO:0000313" key="9">
    <source>
        <dbReference type="EMBL" id="MFH8248929.1"/>
    </source>
</evidence>